<dbReference type="SUPFAM" id="SSF51261">
    <property type="entry name" value="Duplicated hybrid motif"/>
    <property type="match status" value="1"/>
</dbReference>
<accession>A0A1F6UXZ2</accession>
<keyword evidence="3" id="KW-0732">Signal</keyword>
<dbReference type="GO" id="GO:0009279">
    <property type="term" value="C:cell outer membrane"/>
    <property type="evidence" value="ECO:0007669"/>
    <property type="project" value="TreeGrafter"/>
</dbReference>
<evidence type="ECO:0000256" key="2">
    <source>
        <dbReference type="SAM" id="MobiDB-lite"/>
    </source>
</evidence>
<dbReference type="InterPro" id="IPR016047">
    <property type="entry name" value="M23ase_b-sheet_dom"/>
</dbReference>
<dbReference type="Gene3D" id="2.70.70.10">
    <property type="entry name" value="Glucose Permease (Domain IIA)"/>
    <property type="match status" value="1"/>
</dbReference>
<evidence type="ECO:0000313" key="6">
    <source>
        <dbReference type="Proteomes" id="UP000179076"/>
    </source>
</evidence>
<dbReference type="Gene3D" id="3.10.350.10">
    <property type="entry name" value="LysM domain"/>
    <property type="match status" value="2"/>
</dbReference>
<feature type="domain" description="LysM" evidence="4">
    <location>
        <begin position="105"/>
        <end position="149"/>
    </location>
</feature>
<feature type="region of interest" description="Disordered" evidence="2">
    <location>
        <begin position="151"/>
        <end position="189"/>
    </location>
</feature>
<evidence type="ECO:0000256" key="1">
    <source>
        <dbReference type="ARBA" id="ARBA00038420"/>
    </source>
</evidence>
<dbReference type="InterPro" id="IPR036779">
    <property type="entry name" value="LysM_dom_sf"/>
</dbReference>
<dbReference type="EMBL" id="MFSP01000180">
    <property type="protein sequence ID" value="OGI62281.1"/>
    <property type="molecule type" value="Genomic_DNA"/>
</dbReference>
<dbReference type="SMART" id="SM00257">
    <property type="entry name" value="LysM"/>
    <property type="match status" value="2"/>
</dbReference>
<dbReference type="Pfam" id="PF01476">
    <property type="entry name" value="LysM"/>
    <property type="match status" value="2"/>
</dbReference>
<evidence type="ECO:0000259" key="4">
    <source>
        <dbReference type="PROSITE" id="PS51782"/>
    </source>
</evidence>
<dbReference type="CDD" id="cd00118">
    <property type="entry name" value="LysM"/>
    <property type="match status" value="2"/>
</dbReference>
<feature type="chain" id="PRO_5009527075" description="LysM domain-containing protein" evidence="3">
    <location>
        <begin position="25"/>
        <end position="307"/>
    </location>
</feature>
<feature type="domain" description="LysM" evidence="4">
    <location>
        <begin position="46"/>
        <end position="90"/>
    </location>
</feature>
<dbReference type="PROSITE" id="PS51257">
    <property type="entry name" value="PROKAR_LIPOPROTEIN"/>
    <property type="match status" value="1"/>
</dbReference>
<sequence>MRESAIRWCRVVLAVCGLISAVSACGPRTIAVVQDRSAPVRQPESKYRDVQSGDTLYSIAWESGRDYGDLARWNDLDPPYVIRRGQKIRLFPPDGSRKLAPASDDFRIVASGDTLYGIARETGLPVADLAAWNRLAPPYAISPGQRLRLTPPPSAAIAQMPAPTPAPRSVPSGPPKTEDESDSTGPIVWRWPTDGKTITRFAPGDRTKGIDIAGSKGQPIYAAAPGKVVYQGSGLRGYGQLIIVKHNVDFLSAYAHASTIYVQEGSAVAAGQKIAAMGSSGADRVKLHFEIRRRGEPVDPLDFLPKK</sequence>
<protein>
    <recommendedName>
        <fullName evidence="4">LysM domain-containing protein</fullName>
    </recommendedName>
</protein>
<dbReference type="InterPro" id="IPR050570">
    <property type="entry name" value="Cell_wall_metabolism_enzyme"/>
</dbReference>
<dbReference type="Pfam" id="PF01551">
    <property type="entry name" value="Peptidase_M23"/>
    <property type="match status" value="1"/>
</dbReference>
<dbReference type="InterPro" id="IPR011055">
    <property type="entry name" value="Dup_hybrid_motif"/>
</dbReference>
<comment type="similarity">
    <text evidence="1">Belongs to the E.coli NlpD/Haemophilus LppB family.</text>
</comment>
<gene>
    <name evidence="5" type="ORF">A2W18_03830</name>
</gene>
<reference evidence="5 6" key="1">
    <citation type="journal article" date="2016" name="Nat. Commun.">
        <title>Thousands of microbial genomes shed light on interconnected biogeochemical processes in an aquifer system.</title>
        <authorList>
            <person name="Anantharaman K."/>
            <person name="Brown C.T."/>
            <person name="Hug L.A."/>
            <person name="Sharon I."/>
            <person name="Castelle C.J."/>
            <person name="Probst A.J."/>
            <person name="Thomas B.C."/>
            <person name="Singh A."/>
            <person name="Wilkins M.J."/>
            <person name="Karaoz U."/>
            <person name="Brodie E.L."/>
            <person name="Williams K.H."/>
            <person name="Hubbard S.S."/>
            <person name="Banfield J.F."/>
        </authorList>
    </citation>
    <scope>NUCLEOTIDE SEQUENCE [LARGE SCALE GENOMIC DNA]</scope>
</reference>
<name>A0A1F6UXZ2_9PROT</name>
<dbReference type="GO" id="GO:0032153">
    <property type="term" value="C:cell division site"/>
    <property type="evidence" value="ECO:0007669"/>
    <property type="project" value="TreeGrafter"/>
</dbReference>
<feature type="compositionally biased region" description="Pro residues" evidence="2">
    <location>
        <begin position="162"/>
        <end position="174"/>
    </location>
</feature>
<dbReference type="GO" id="GO:0004222">
    <property type="term" value="F:metalloendopeptidase activity"/>
    <property type="evidence" value="ECO:0007669"/>
    <property type="project" value="TreeGrafter"/>
</dbReference>
<dbReference type="PANTHER" id="PTHR21666">
    <property type="entry name" value="PEPTIDASE-RELATED"/>
    <property type="match status" value="1"/>
</dbReference>
<dbReference type="PANTHER" id="PTHR21666:SF263">
    <property type="entry name" value="MUREIN HYDROLASE ACTIVATOR NLPD"/>
    <property type="match status" value="1"/>
</dbReference>
<dbReference type="SUPFAM" id="SSF54106">
    <property type="entry name" value="LysM domain"/>
    <property type="match status" value="1"/>
</dbReference>
<organism evidence="5 6">
    <name type="scientific">Candidatus Muproteobacteria bacterium RBG_16_60_9</name>
    <dbReference type="NCBI Taxonomy" id="1817755"/>
    <lineage>
        <taxon>Bacteria</taxon>
        <taxon>Pseudomonadati</taxon>
        <taxon>Pseudomonadota</taxon>
        <taxon>Candidatus Muproteobacteria</taxon>
    </lineage>
</organism>
<evidence type="ECO:0000313" key="5">
    <source>
        <dbReference type="EMBL" id="OGI62281.1"/>
    </source>
</evidence>
<proteinExistence type="inferred from homology"/>
<comment type="caution">
    <text evidence="5">The sequence shown here is derived from an EMBL/GenBank/DDBJ whole genome shotgun (WGS) entry which is preliminary data.</text>
</comment>
<dbReference type="InterPro" id="IPR018392">
    <property type="entry name" value="LysM"/>
</dbReference>
<evidence type="ECO:0000256" key="3">
    <source>
        <dbReference type="SAM" id="SignalP"/>
    </source>
</evidence>
<dbReference type="PROSITE" id="PS51782">
    <property type="entry name" value="LYSM"/>
    <property type="match status" value="2"/>
</dbReference>
<feature type="signal peptide" evidence="3">
    <location>
        <begin position="1"/>
        <end position="24"/>
    </location>
</feature>
<dbReference type="Proteomes" id="UP000179076">
    <property type="component" value="Unassembled WGS sequence"/>
</dbReference>
<dbReference type="CDD" id="cd12797">
    <property type="entry name" value="M23_peptidase"/>
    <property type="match status" value="1"/>
</dbReference>
<dbReference type="AlphaFoldDB" id="A0A1F6UXZ2"/>